<dbReference type="SUPFAM" id="SSF102215">
    <property type="entry name" value="Creatininase"/>
    <property type="match status" value="1"/>
</dbReference>
<evidence type="ECO:0000256" key="5">
    <source>
        <dbReference type="ARBA" id="ARBA00024029"/>
    </source>
</evidence>
<keyword evidence="3" id="KW-0378">Hydrolase</keyword>
<keyword evidence="4" id="KW-0862">Zinc</keyword>
<dbReference type="GO" id="GO:0046872">
    <property type="term" value="F:metal ion binding"/>
    <property type="evidence" value="ECO:0007669"/>
    <property type="project" value="UniProtKB-KW"/>
</dbReference>
<dbReference type="GO" id="GO:0009231">
    <property type="term" value="P:riboflavin biosynthetic process"/>
    <property type="evidence" value="ECO:0007669"/>
    <property type="project" value="TreeGrafter"/>
</dbReference>
<name>A0A558D6N6_9GAMM</name>
<keyword evidence="2" id="KW-0479">Metal-binding</keyword>
<dbReference type="GO" id="GO:0016811">
    <property type="term" value="F:hydrolase activity, acting on carbon-nitrogen (but not peptide) bonds, in linear amides"/>
    <property type="evidence" value="ECO:0007669"/>
    <property type="project" value="TreeGrafter"/>
</dbReference>
<protein>
    <submittedName>
        <fullName evidence="6">Creatininase family protein</fullName>
    </submittedName>
</protein>
<comment type="cofactor">
    <cofactor evidence="1">
        <name>Zn(2+)</name>
        <dbReference type="ChEBI" id="CHEBI:29105"/>
    </cofactor>
</comment>
<evidence type="ECO:0000313" key="7">
    <source>
        <dbReference type="Proteomes" id="UP000317355"/>
    </source>
</evidence>
<reference evidence="6 7" key="1">
    <citation type="submission" date="2019-07" db="EMBL/GenBank/DDBJ databases">
        <title>The pathways for chlorine oxyanion respiration interact through the shared metabolite chlorate.</title>
        <authorList>
            <person name="Barnum T.P."/>
            <person name="Cheng Y."/>
            <person name="Hill K.A."/>
            <person name="Lucas L.N."/>
            <person name="Carlson H.K."/>
            <person name="Coates J.D."/>
        </authorList>
    </citation>
    <scope>NUCLEOTIDE SEQUENCE [LARGE SCALE GENOMIC DNA]</scope>
    <source>
        <strain evidence="6">BK-3</strain>
    </source>
</reference>
<dbReference type="EMBL" id="VMRY01000020">
    <property type="protein sequence ID" value="TVT56674.1"/>
    <property type="molecule type" value="Genomic_DNA"/>
</dbReference>
<proteinExistence type="inferred from homology"/>
<evidence type="ECO:0000313" key="6">
    <source>
        <dbReference type="EMBL" id="TVT56674.1"/>
    </source>
</evidence>
<dbReference type="PANTHER" id="PTHR35005">
    <property type="entry name" value="3-DEHYDRO-SCYLLO-INOSOSE HYDROLASE"/>
    <property type="match status" value="1"/>
</dbReference>
<evidence type="ECO:0000256" key="2">
    <source>
        <dbReference type="ARBA" id="ARBA00022723"/>
    </source>
</evidence>
<organism evidence="6 7">
    <name type="scientific">Sedimenticola thiotaurini</name>
    <dbReference type="NCBI Taxonomy" id="1543721"/>
    <lineage>
        <taxon>Bacteria</taxon>
        <taxon>Pseudomonadati</taxon>
        <taxon>Pseudomonadota</taxon>
        <taxon>Gammaproteobacteria</taxon>
        <taxon>Chromatiales</taxon>
        <taxon>Sedimenticolaceae</taxon>
        <taxon>Sedimenticola</taxon>
    </lineage>
</organism>
<evidence type="ECO:0000256" key="1">
    <source>
        <dbReference type="ARBA" id="ARBA00001947"/>
    </source>
</evidence>
<evidence type="ECO:0000256" key="4">
    <source>
        <dbReference type="ARBA" id="ARBA00022833"/>
    </source>
</evidence>
<dbReference type="InterPro" id="IPR024087">
    <property type="entry name" value="Creatininase-like_sf"/>
</dbReference>
<sequence length="245" mass="27026">MFLSDLTWPAVEAYLQHKDGIIIPIGSTEQHGPTGAIGTDAMLAEMIARQVGDLTQAMVGPVLSIGIAEHHMAFPGTLSLRPTTLIALITDYIASLAHHGFRHFYFVNGHGGNIATLRAAFSEIQSKQRQSAVDYHICCTFINWYDVEGVVALRRKYYGEREGRHATPSEIAVVQYLRSDLIHSEPLPPPVPYQGEIQGAKDFREKYPDGRIAAYSSMANPEQGKVLFDTAVKGIVKQVNQFFVG</sequence>
<dbReference type="AlphaFoldDB" id="A0A558D6N6"/>
<comment type="similarity">
    <text evidence="5">Belongs to the creatininase superfamily.</text>
</comment>
<dbReference type="InterPro" id="IPR003785">
    <property type="entry name" value="Creatininase/forma_Hydrolase"/>
</dbReference>
<dbReference type="Proteomes" id="UP000317355">
    <property type="component" value="Unassembled WGS sequence"/>
</dbReference>
<gene>
    <name evidence="6" type="ORF">FHK82_07195</name>
</gene>
<comment type="caution">
    <text evidence="6">The sequence shown here is derived from an EMBL/GenBank/DDBJ whole genome shotgun (WGS) entry which is preliminary data.</text>
</comment>
<dbReference type="PANTHER" id="PTHR35005:SF1">
    <property type="entry name" value="2-AMINO-5-FORMYLAMINO-6-RIBOSYLAMINOPYRIMIDIN-4(3H)-ONE 5'-MONOPHOSPHATE DEFORMYLASE"/>
    <property type="match status" value="1"/>
</dbReference>
<accession>A0A558D6N6</accession>
<dbReference type="Pfam" id="PF02633">
    <property type="entry name" value="Creatininase"/>
    <property type="match status" value="1"/>
</dbReference>
<evidence type="ECO:0000256" key="3">
    <source>
        <dbReference type="ARBA" id="ARBA00022801"/>
    </source>
</evidence>
<dbReference type="Gene3D" id="3.40.50.10310">
    <property type="entry name" value="Creatininase"/>
    <property type="match status" value="1"/>
</dbReference>